<accession>A0ABQ6ZAE8</accession>
<dbReference type="SUPFAM" id="SSF51735">
    <property type="entry name" value="NAD(P)-binding Rossmann-fold domains"/>
    <property type="match status" value="1"/>
</dbReference>
<dbReference type="Pfam" id="PF00106">
    <property type="entry name" value="adh_short"/>
    <property type="match status" value="1"/>
</dbReference>
<comment type="similarity">
    <text evidence="1">Belongs to the short-chain dehydrogenases/reductases (SDR) family.</text>
</comment>
<gene>
    <name evidence="3" type="ORF">CSC65_04540</name>
</gene>
<dbReference type="InterPro" id="IPR002347">
    <property type="entry name" value="SDR_fam"/>
</dbReference>
<dbReference type="EMBL" id="PDWN01000003">
    <property type="protein sequence ID" value="KAF1696487.1"/>
    <property type="molecule type" value="Genomic_DNA"/>
</dbReference>
<dbReference type="PANTHER" id="PTHR43669">
    <property type="entry name" value="5-KETO-D-GLUCONATE 5-REDUCTASE"/>
    <property type="match status" value="1"/>
</dbReference>
<organism evidence="3 4">
    <name type="scientific">Pseudoxanthomonas daejeonensis</name>
    <dbReference type="NCBI Taxonomy" id="266062"/>
    <lineage>
        <taxon>Bacteria</taxon>
        <taxon>Pseudomonadati</taxon>
        <taxon>Pseudomonadota</taxon>
        <taxon>Gammaproteobacteria</taxon>
        <taxon>Lysobacterales</taxon>
        <taxon>Lysobacteraceae</taxon>
        <taxon>Pseudoxanthomonas</taxon>
    </lineage>
</organism>
<proteinExistence type="inferred from homology"/>
<dbReference type="InterPro" id="IPR036291">
    <property type="entry name" value="NAD(P)-bd_dom_sf"/>
</dbReference>
<evidence type="ECO:0000256" key="2">
    <source>
        <dbReference type="ARBA" id="ARBA00023002"/>
    </source>
</evidence>
<evidence type="ECO:0000313" key="3">
    <source>
        <dbReference type="EMBL" id="KAF1696487.1"/>
    </source>
</evidence>
<dbReference type="Proteomes" id="UP000788419">
    <property type="component" value="Unassembled WGS sequence"/>
</dbReference>
<evidence type="ECO:0000313" key="4">
    <source>
        <dbReference type="Proteomes" id="UP000788419"/>
    </source>
</evidence>
<dbReference type="PANTHER" id="PTHR43669:SF12">
    <property type="entry name" value="BLR5618 PROTEIN"/>
    <property type="match status" value="1"/>
</dbReference>
<reference evidence="3 4" key="1">
    <citation type="submission" date="2017-10" db="EMBL/GenBank/DDBJ databases">
        <title>Whole genome sequencing of members of genus Pseudoxanthomonas.</title>
        <authorList>
            <person name="Kumar S."/>
            <person name="Bansal K."/>
            <person name="Kaur A."/>
            <person name="Patil P."/>
            <person name="Sharma S."/>
            <person name="Patil P.B."/>
        </authorList>
    </citation>
    <scope>NUCLEOTIDE SEQUENCE [LARGE SCALE GENOMIC DNA]</scope>
    <source>
        <strain evidence="3 4">DSM 17801</strain>
    </source>
</reference>
<sequence length="268" mass="27691">MSGMLSPEILVLGASGRVGSGVVAALLEAGSPVLAVGRDDSRLQALAQRHADEPALELLAGSVATDREAARLAAQVAERPRRLRAVIDTIAGPRRSARLLDRRATVLRHSLDRGLLPHLTAARHLLPLLANDSRQGEVDAARYLLIGGPQAECGWAGYGHASITGAALRMLAKVLHEEALPLGVRLQLLAVDAPVWDADNASSACSGWHAALAVGRSAVSLVAGSGRPDCIVACSARDAIPASPLLARDFAQALQAAAGTHDGDRAAA</sequence>
<protein>
    <submittedName>
        <fullName evidence="3">Aklaviketone reductase</fullName>
    </submittedName>
</protein>
<evidence type="ECO:0000256" key="1">
    <source>
        <dbReference type="ARBA" id="ARBA00006484"/>
    </source>
</evidence>
<keyword evidence="2" id="KW-0560">Oxidoreductase</keyword>
<name>A0ABQ6ZAE8_9GAMM</name>
<dbReference type="Gene3D" id="3.40.50.720">
    <property type="entry name" value="NAD(P)-binding Rossmann-like Domain"/>
    <property type="match status" value="1"/>
</dbReference>
<comment type="caution">
    <text evidence="3">The sequence shown here is derived from an EMBL/GenBank/DDBJ whole genome shotgun (WGS) entry which is preliminary data.</text>
</comment>
<keyword evidence="4" id="KW-1185">Reference proteome</keyword>